<keyword evidence="3" id="KW-1185">Reference proteome</keyword>
<evidence type="ECO:0000256" key="1">
    <source>
        <dbReference type="SAM" id="MobiDB-lite"/>
    </source>
</evidence>
<reference evidence="3" key="1">
    <citation type="journal article" date="2010" name="Nat. Biotechnol.">
        <title>Draft genome sequence of the oilseed species Ricinus communis.</title>
        <authorList>
            <person name="Chan A.P."/>
            <person name="Crabtree J."/>
            <person name="Zhao Q."/>
            <person name="Lorenzi H."/>
            <person name="Orvis J."/>
            <person name="Puiu D."/>
            <person name="Melake-Berhan A."/>
            <person name="Jones K.M."/>
            <person name="Redman J."/>
            <person name="Chen G."/>
            <person name="Cahoon E.B."/>
            <person name="Gedil M."/>
            <person name="Stanke M."/>
            <person name="Haas B.J."/>
            <person name="Wortman J.R."/>
            <person name="Fraser-Liggett C.M."/>
            <person name="Ravel J."/>
            <person name="Rabinowicz P.D."/>
        </authorList>
    </citation>
    <scope>NUCLEOTIDE SEQUENCE [LARGE SCALE GENOMIC DNA]</scope>
    <source>
        <strain evidence="3">cv. Hale</strain>
    </source>
</reference>
<sequence length="93" mass="10241">MAPLCSKASATPDERHWHELLDHDLEHQFRAAAHADRREVSDEASAGYSLPAGNQGSERALPARATAGDGLRAHHHPWAEGLSWGWRSPRAFP</sequence>
<evidence type="ECO:0000313" key="3">
    <source>
        <dbReference type="Proteomes" id="UP000008311"/>
    </source>
</evidence>
<protein>
    <submittedName>
        <fullName evidence="2">Uncharacterized protein</fullName>
    </submittedName>
</protein>
<feature type="region of interest" description="Disordered" evidence="1">
    <location>
        <begin position="33"/>
        <end position="68"/>
    </location>
</feature>
<organism evidence="2 3">
    <name type="scientific">Ricinus communis</name>
    <name type="common">Castor bean</name>
    <dbReference type="NCBI Taxonomy" id="3988"/>
    <lineage>
        <taxon>Eukaryota</taxon>
        <taxon>Viridiplantae</taxon>
        <taxon>Streptophyta</taxon>
        <taxon>Embryophyta</taxon>
        <taxon>Tracheophyta</taxon>
        <taxon>Spermatophyta</taxon>
        <taxon>Magnoliopsida</taxon>
        <taxon>eudicotyledons</taxon>
        <taxon>Gunneridae</taxon>
        <taxon>Pentapetalae</taxon>
        <taxon>rosids</taxon>
        <taxon>fabids</taxon>
        <taxon>Malpighiales</taxon>
        <taxon>Euphorbiaceae</taxon>
        <taxon>Acalyphoideae</taxon>
        <taxon>Acalypheae</taxon>
        <taxon>Ricinus</taxon>
    </lineage>
</organism>
<gene>
    <name evidence="2" type="ORF">RCOM_1881360</name>
</gene>
<dbReference type="Proteomes" id="UP000008311">
    <property type="component" value="Unassembled WGS sequence"/>
</dbReference>
<dbReference type="InParanoid" id="B9TEW7"/>
<proteinExistence type="predicted"/>
<evidence type="ECO:0000313" key="2">
    <source>
        <dbReference type="EMBL" id="EEF25599.1"/>
    </source>
</evidence>
<dbReference type="EMBL" id="EQ979328">
    <property type="protein sequence ID" value="EEF25599.1"/>
    <property type="molecule type" value="Genomic_DNA"/>
</dbReference>
<name>B9TEW7_RICCO</name>
<dbReference type="AlphaFoldDB" id="B9TEW7"/>
<accession>B9TEW7</accession>